<dbReference type="GO" id="GO:0005886">
    <property type="term" value="C:plasma membrane"/>
    <property type="evidence" value="ECO:0007669"/>
    <property type="project" value="UniProtKB-SubCell"/>
</dbReference>
<dbReference type="PROSITE" id="PS50928">
    <property type="entry name" value="ABC_TM1"/>
    <property type="match status" value="1"/>
</dbReference>
<feature type="domain" description="ABC transmembrane type-1" evidence="8">
    <location>
        <begin position="84"/>
        <end position="275"/>
    </location>
</feature>
<evidence type="ECO:0000313" key="9">
    <source>
        <dbReference type="EMBL" id="TVX98586.1"/>
    </source>
</evidence>
<dbReference type="AlphaFoldDB" id="A0A559JFF0"/>
<keyword evidence="6 7" id="KW-0472">Membrane</keyword>
<feature type="transmembrane region" description="Helical" evidence="7">
    <location>
        <begin position="152"/>
        <end position="173"/>
    </location>
</feature>
<dbReference type="OrthoDB" id="9787837at2"/>
<dbReference type="Proteomes" id="UP000317036">
    <property type="component" value="Unassembled WGS sequence"/>
</dbReference>
<dbReference type="PANTHER" id="PTHR43744">
    <property type="entry name" value="ABC TRANSPORTER PERMEASE PROTEIN MG189-RELATED-RELATED"/>
    <property type="match status" value="1"/>
</dbReference>
<dbReference type="Gene3D" id="1.10.3720.10">
    <property type="entry name" value="MetI-like"/>
    <property type="match status" value="1"/>
</dbReference>
<evidence type="ECO:0000313" key="10">
    <source>
        <dbReference type="Proteomes" id="UP000317036"/>
    </source>
</evidence>
<dbReference type="InterPro" id="IPR035906">
    <property type="entry name" value="MetI-like_sf"/>
</dbReference>
<comment type="similarity">
    <text evidence="7">Belongs to the binding-protein-dependent transport system permease family.</text>
</comment>
<evidence type="ECO:0000256" key="3">
    <source>
        <dbReference type="ARBA" id="ARBA00022475"/>
    </source>
</evidence>
<keyword evidence="5 7" id="KW-1133">Transmembrane helix</keyword>
<evidence type="ECO:0000256" key="7">
    <source>
        <dbReference type="RuleBase" id="RU363032"/>
    </source>
</evidence>
<dbReference type="CDD" id="cd06261">
    <property type="entry name" value="TM_PBP2"/>
    <property type="match status" value="1"/>
</dbReference>
<evidence type="ECO:0000256" key="1">
    <source>
        <dbReference type="ARBA" id="ARBA00004651"/>
    </source>
</evidence>
<dbReference type="EMBL" id="VNJI01000090">
    <property type="protein sequence ID" value="TVX98586.1"/>
    <property type="molecule type" value="Genomic_DNA"/>
</dbReference>
<evidence type="ECO:0000259" key="8">
    <source>
        <dbReference type="PROSITE" id="PS50928"/>
    </source>
</evidence>
<sequence>MTRRCPMQPSGSYKRQQRTMEWISWIILGLIALVFIYPFLFMVLKSFDETANFGLKFPPTLLPVRTGLRNYISSLQMLEIGRFYFNTIYVSVWACILHLGLGGMAGYALSKGIFRNKHFWLLFILSTMMIPNEAIVLTRFLIFKDFGLVNTYLGLILPSLAYPFGIFLCKQYFDGIPGFLREAAKIDGANEFEIFYKIYLPLAGPIMATLTILTVMSQWNSLMWPLLMLTKPDMYTISLGIAVYAENEMKQAVIGNSLAISTMAVLPVVIIYLFLQKYIIQSIASSGAKG</sequence>
<feature type="transmembrane region" description="Helical" evidence="7">
    <location>
        <begin position="257"/>
        <end position="275"/>
    </location>
</feature>
<feature type="transmembrane region" description="Helical" evidence="7">
    <location>
        <begin position="22"/>
        <end position="44"/>
    </location>
</feature>
<comment type="subcellular location">
    <subcellularLocation>
        <location evidence="1 7">Cell membrane</location>
        <topology evidence="1 7">Multi-pass membrane protein</topology>
    </subcellularLocation>
</comment>
<keyword evidence="4 7" id="KW-0812">Transmembrane</keyword>
<comment type="caution">
    <text evidence="9">The sequence shown here is derived from an EMBL/GenBank/DDBJ whole genome shotgun (WGS) entry which is preliminary data.</text>
</comment>
<evidence type="ECO:0000256" key="6">
    <source>
        <dbReference type="ARBA" id="ARBA00023136"/>
    </source>
</evidence>
<evidence type="ECO:0000256" key="5">
    <source>
        <dbReference type="ARBA" id="ARBA00022989"/>
    </source>
</evidence>
<accession>A0A559JFF0</accession>
<organism evidence="9 10">
    <name type="scientific">Paenibacillus cremeus</name>
    <dbReference type="NCBI Taxonomy" id="2163881"/>
    <lineage>
        <taxon>Bacteria</taxon>
        <taxon>Bacillati</taxon>
        <taxon>Bacillota</taxon>
        <taxon>Bacilli</taxon>
        <taxon>Bacillales</taxon>
        <taxon>Paenibacillaceae</taxon>
        <taxon>Paenibacillus</taxon>
    </lineage>
</organism>
<feature type="transmembrane region" description="Helical" evidence="7">
    <location>
        <begin position="83"/>
        <end position="107"/>
    </location>
</feature>
<dbReference type="PANTHER" id="PTHR43744:SF8">
    <property type="entry name" value="SN-GLYCEROL-3-PHOSPHATE TRANSPORT SYSTEM PERMEASE PROTEIN UGPE"/>
    <property type="match status" value="1"/>
</dbReference>
<gene>
    <name evidence="9" type="ORF">FPZ49_34390</name>
</gene>
<dbReference type="Pfam" id="PF00528">
    <property type="entry name" value="BPD_transp_1"/>
    <property type="match status" value="1"/>
</dbReference>
<feature type="transmembrane region" description="Helical" evidence="7">
    <location>
        <begin position="119"/>
        <end position="140"/>
    </location>
</feature>
<evidence type="ECO:0000256" key="4">
    <source>
        <dbReference type="ARBA" id="ARBA00022692"/>
    </source>
</evidence>
<dbReference type="InterPro" id="IPR000515">
    <property type="entry name" value="MetI-like"/>
</dbReference>
<protein>
    <submittedName>
        <fullName evidence="9">Carbohydrate ABC transporter permease</fullName>
    </submittedName>
</protein>
<keyword evidence="2 7" id="KW-0813">Transport</keyword>
<dbReference type="GO" id="GO:0055085">
    <property type="term" value="P:transmembrane transport"/>
    <property type="evidence" value="ECO:0007669"/>
    <property type="project" value="InterPro"/>
</dbReference>
<keyword evidence="10" id="KW-1185">Reference proteome</keyword>
<keyword evidence="3" id="KW-1003">Cell membrane</keyword>
<proteinExistence type="inferred from homology"/>
<name>A0A559JFF0_9BACL</name>
<feature type="transmembrane region" description="Helical" evidence="7">
    <location>
        <begin position="194"/>
        <end position="216"/>
    </location>
</feature>
<dbReference type="SUPFAM" id="SSF161098">
    <property type="entry name" value="MetI-like"/>
    <property type="match status" value="1"/>
</dbReference>
<evidence type="ECO:0000256" key="2">
    <source>
        <dbReference type="ARBA" id="ARBA00022448"/>
    </source>
</evidence>
<reference evidence="9 10" key="1">
    <citation type="submission" date="2019-07" db="EMBL/GenBank/DDBJ databases">
        <authorList>
            <person name="Kim J."/>
        </authorList>
    </citation>
    <scope>NUCLEOTIDE SEQUENCE [LARGE SCALE GENOMIC DNA]</scope>
    <source>
        <strain evidence="9 10">JC52</strain>
    </source>
</reference>